<dbReference type="Proteomes" id="UP000235371">
    <property type="component" value="Unassembled WGS sequence"/>
</dbReference>
<dbReference type="GeneID" id="36579953"/>
<name>A0A2J6TLF3_9HELO</name>
<organism evidence="2 3">
    <name type="scientific">Hyaloscypha bicolor E</name>
    <dbReference type="NCBI Taxonomy" id="1095630"/>
    <lineage>
        <taxon>Eukaryota</taxon>
        <taxon>Fungi</taxon>
        <taxon>Dikarya</taxon>
        <taxon>Ascomycota</taxon>
        <taxon>Pezizomycotina</taxon>
        <taxon>Leotiomycetes</taxon>
        <taxon>Helotiales</taxon>
        <taxon>Hyaloscyphaceae</taxon>
        <taxon>Hyaloscypha</taxon>
        <taxon>Hyaloscypha bicolor</taxon>
    </lineage>
</organism>
<sequence length="421" mass="47884">METPHTICGRILIPCPDERVVNPSWNNEQVGKIATQSPLFERQILRLQQDSKYKWTIHLKDTDDFRNDEFSAFIAKLGQPCEQSTGMGVERLCSRCSAMWYFQIVPSKVHLATFATNAEGHSIASGSQVSTISSVPTPASGNSASRVVTSSETSGSERERWCWNSNGDHTSRETSLKLANVALVLGWKEVFKKELKTVVWNWPQETLGEPDTPIHYLQKDSAKGLNRRRKREMKEIRDWFDSYQANNSKLPQKVKETLQEKCRKEFDDKNPYSWMISLQNTLLPSDRLPRHDSALSQQSAAPAKIHNHHHHRGGNPSGSGALKYFQKKAIQWSDHPEIKKAVEEMLTGAHNYIEERQNTVAEKLWVWRDEQVKSWEDVLEERYPNETPNSVDIQAPAANGLGEQPQPAPEGSFIGNKLLDQ</sequence>
<feature type="region of interest" description="Disordered" evidence="1">
    <location>
        <begin position="385"/>
        <end position="421"/>
    </location>
</feature>
<dbReference type="RefSeq" id="XP_024740741.1">
    <property type="nucleotide sequence ID" value="XM_024871871.1"/>
</dbReference>
<evidence type="ECO:0000313" key="2">
    <source>
        <dbReference type="EMBL" id="PMD63837.1"/>
    </source>
</evidence>
<protein>
    <submittedName>
        <fullName evidence="2">Uncharacterized protein</fullName>
    </submittedName>
</protein>
<feature type="region of interest" description="Disordered" evidence="1">
    <location>
        <begin position="287"/>
        <end position="318"/>
    </location>
</feature>
<dbReference type="OrthoDB" id="3541167at2759"/>
<reference evidence="2 3" key="1">
    <citation type="submission" date="2016-04" db="EMBL/GenBank/DDBJ databases">
        <title>A degradative enzymes factory behind the ericoid mycorrhizal symbiosis.</title>
        <authorList>
            <consortium name="DOE Joint Genome Institute"/>
            <person name="Martino E."/>
            <person name="Morin E."/>
            <person name="Grelet G."/>
            <person name="Kuo A."/>
            <person name="Kohler A."/>
            <person name="Daghino S."/>
            <person name="Barry K."/>
            <person name="Choi C."/>
            <person name="Cichocki N."/>
            <person name="Clum A."/>
            <person name="Copeland A."/>
            <person name="Hainaut M."/>
            <person name="Haridas S."/>
            <person name="Labutti K."/>
            <person name="Lindquist E."/>
            <person name="Lipzen A."/>
            <person name="Khouja H.-R."/>
            <person name="Murat C."/>
            <person name="Ohm R."/>
            <person name="Olson A."/>
            <person name="Spatafora J."/>
            <person name="Veneault-Fourrey C."/>
            <person name="Henrissat B."/>
            <person name="Grigoriev I."/>
            <person name="Martin F."/>
            <person name="Perotto S."/>
        </authorList>
    </citation>
    <scope>NUCLEOTIDE SEQUENCE [LARGE SCALE GENOMIC DNA]</scope>
    <source>
        <strain evidence="2 3">E</strain>
    </source>
</reference>
<evidence type="ECO:0000256" key="1">
    <source>
        <dbReference type="SAM" id="MobiDB-lite"/>
    </source>
</evidence>
<gene>
    <name evidence="2" type="ORF">K444DRAFT_320019</name>
</gene>
<dbReference type="EMBL" id="KZ613779">
    <property type="protein sequence ID" value="PMD63837.1"/>
    <property type="molecule type" value="Genomic_DNA"/>
</dbReference>
<dbReference type="AlphaFoldDB" id="A0A2J6TLF3"/>
<evidence type="ECO:0000313" key="3">
    <source>
        <dbReference type="Proteomes" id="UP000235371"/>
    </source>
</evidence>
<proteinExistence type="predicted"/>
<dbReference type="InParanoid" id="A0A2J6TLF3"/>
<keyword evidence="3" id="KW-1185">Reference proteome</keyword>
<accession>A0A2J6TLF3</accession>